<organism evidence="3 4">
    <name type="scientific">Paenibacillus lemnae</name>
    <dbReference type="NCBI Taxonomy" id="1330551"/>
    <lineage>
        <taxon>Bacteria</taxon>
        <taxon>Bacillati</taxon>
        <taxon>Bacillota</taxon>
        <taxon>Bacilli</taxon>
        <taxon>Bacillales</taxon>
        <taxon>Paenibacillaceae</taxon>
        <taxon>Paenibacillus</taxon>
    </lineage>
</organism>
<keyword evidence="3" id="KW-0560">Oxidoreductase</keyword>
<keyword evidence="4" id="KW-1185">Reference proteome</keyword>
<dbReference type="InterPro" id="IPR011008">
    <property type="entry name" value="Dimeric_a/b-barrel"/>
</dbReference>
<dbReference type="Proteomes" id="UP000565468">
    <property type="component" value="Unassembled WGS sequence"/>
</dbReference>
<proteinExistence type="predicted"/>
<comment type="caution">
    <text evidence="3">The sequence shown here is derived from an EMBL/GenBank/DDBJ whole genome shotgun (WGS) entry which is preliminary data.</text>
</comment>
<evidence type="ECO:0000259" key="2">
    <source>
        <dbReference type="PROSITE" id="PS51725"/>
    </source>
</evidence>
<dbReference type="RefSeq" id="WP_169504656.1">
    <property type="nucleotide sequence ID" value="NZ_JABBPN010000006.1"/>
</dbReference>
<dbReference type="PROSITE" id="PS51725">
    <property type="entry name" value="ABM"/>
    <property type="match status" value="1"/>
</dbReference>
<dbReference type="PANTHER" id="PTHR34474:SF1">
    <property type="entry name" value="HEME-DEGRADING MONOOXYGENASE HMOA"/>
    <property type="match status" value="1"/>
</dbReference>
<protein>
    <submittedName>
        <fullName evidence="3">Antibiotic biosynthesis monooxygenase</fullName>
    </submittedName>
</protein>
<dbReference type="EMBL" id="JABBPN010000006">
    <property type="protein sequence ID" value="NMO95866.1"/>
    <property type="molecule type" value="Genomic_DNA"/>
</dbReference>
<dbReference type="AlphaFoldDB" id="A0A848M5J3"/>
<evidence type="ECO:0000313" key="4">
    <source>
        <dbReference type="Proteomes" id="UP000565468"/>
    </source>
</evidence>
<name>A0A848M5J3_PAELE</name>
<reference evidence="3 4" key="1">
    <citation type="submission" date="2020-04" db="EMBL/GenBank/DDBJ databases">
        <title>Paenibacillus algicola sp. nov., a novel marine bacterium producing alginate lyase.</title>
        <authorList>
            <person name="Huang H."/>
        </authorList>
    </citation>
    <scope>NUCLEOTIDE SEQUENCE [LARGE SCALE GENOMIC DNA]</scope>
    <source>
        <strain evidence="3 4">L7-75</strain>
    </source>
</reference>
<dbReference type="InterPro" id="IPR007138">
    <property type="entry name" value="ABM_dom"/>
</dbReference>
<accession>A0A848M5J3</accession>
<dbReference type="Gene3D" id="3.30.70.100">
    <property type="match status" value="1"/>
</dbReference>
<dbReference type="PANTHER" id="PTHR34474">
    <property type="entry name" value="SIGNAL TRANSDUCTION PROTEIN TRAP"/>
    <property type="match status" value="1"/>
</dbReference>
<evidence type="ECO:0000256" key="1">
    <source>
        <dbReference type="SAM" id="MobiDB-lite"/>
    </source>
</evidence>
<dbReference type="InterPro" id="IPR050404">
    <property type="entry name" value="Heme-degrading_MO"/>
</dbReference>
<dbReference type="Pfam" id="PF03992">
    <property type="entry name" value="ABM"/>
    <property type="match status" value="1"/>
</dbReference>
<dbReference type="SUPFAM" id="SSF54909">
    <property type="entry name" value="Dimeric alpha+beta barrel"/>
    <property type="match status" value="1"/>
</dbReference>
<dbReference type="GO" id="GO:0004497">
    <property type="term" value="F:monooxygenase activity"/>
    <property type="evidence" value="ECO:0007669"/>
    <property type="project" value="UniProtKB-KW"/>
</dbReference>
<evidence type="ECO:0000313" key="3">
    <source>
        <dbReference type="EMBL" id="NMO95866.1"/>
    </source>
</evidence>
<sequence>MFIEVKTITAKAGTSERVVEHFTGPGEIEKIPGFIDLSVLVKEKRKNDVTEEVMVLIRWDSKDAWKHWETSNAHIQGHRERRGAAQPDHIIGSEHATYEVRSSKGPWTVD</sequence>
<feature type="region of interest" description="Disordered" evidence="1">
    <location>
        <begin position="75"/>
        <end position="110"/>
    </location>
</feature>
<keyword evidence="3" id="KW-0503">Monooxygenase</keyword>
<gene>
    <name evidence="3" type="ORF">HII30_08805</name>
</gene>
<feature type="domain" description="ABM" evidence="2">
    <location>
        <begin position="2"/>
        <end position="95"/>
    </location>
</feature>